<protein>
    <recommendedName>
        <fullName evidence="8">Aconitase A/isopropylmalate dehydratase small subunit swivel domain-containing protein</fullName>
    </recommendedName>
</protein>
<dbReference type="EMBL" id="CM004471">
    <property type="protein sequence ID" value="OCT87123.1"/>
    <property type="molecule type" value="Genomic_DNA"/>
</dbReference>
<evidence type="ECO:0000256" key="2">
    <source>
        <dbReference type="ARBA" id="ARBA00007185"/>
    </source>
</evidence>
<dbReference type="Gene3D" id="3.20.19.10">
    <property type="entry name" value="Aconitase, domain 4"/>
    <property type="match status" value="1"/>
</dbReference>
<dbReference type="SUPFAM" id="SSF52016">
    <property type="entry name" value="LeuD/IlvD-like"/>
    <property type="match status" value="1"/>
</dbReference>
<accession>A0A974HRC2</accession>
<feature type="domain" description="Aconitase A/isopropylmalate dehydratase small subunit swivel" evidence="8">
    <location>
        <begin position="61"/>
        <end position="187"/>
    </location>
</feature>
<keyword evidence="7" id="KW-0456">Lyase</keyword>
<evidence type="ECO:0000256" key="6">
    <source>
        <dbReference type="ARBA" id="ARBA00023014"/>
    </source>
</evidence>
<reference evidence="10" key="1">
    <citation type="journal article" date="2016" name="Nature">
        <title>Genome evolution in the allotetraploid frog Xenopus laevis.</title>
        <authorList>
            <person name="Session A.M."/>
            <person name="Uno Y."/>
            <person name="Kwon T."/>
            <person name="Chapman J.A."/>
            <person name="Toyoda A."/>
            <person name="Takahashi S."/>
            <person name="Fukui A."/>
            <person name="Hikosaka A."/>
            <person name="Suzuki A."/>
            <person name="Kondo M."/>
            <person name="van Heeringen S.J."/>
            <person name="Quigley I."/>
            <person name="Heinz S."/>
            <person name="Ogino H."/>
            <person name="Ochi H."/>
            <person name="Hellsten U."/>
            <person name="Lyons J.B."/>
            <person name="Simakov O."/>
            <person name="Putnam N."/>
            <person name="Stites J."/>
            <person name="Kuroki Y."/>
            <person name="Tanaka T."/>
            <person name="Michiue T."/>
            <person name="Watanabe M."/>
            <person name="Bogdanovic O."/>
            <person name="Lister R."/>
            <person name="Georgiou G."/>
            <person name="Paranjpe S.S."/>
            <person name="van Kruijsbergen I."/>
            <person name="Shu S."/>
            <person name="Carlson J."/>
            <person name="Kinoshita T."/>
            <person name="Ohta Y."/>
            <person name="Mawaribuchi S."/>
            <person name="Jenkins J."/>
            <person name="Grimwood J."/>
            <person name="Schmutz J."/>
            <person name="Mitros T."/>
            <person name="Mozaffari S.V."/>
            <person name="Suzuki Y."/>
            <person name="Haramoto Y."/>
            <person name="Yamamoto T.S."/>
            <person name="Takagi C."/>
            <person name="Heald R."/>
            <person name="Miller K."/>
            <person name="Haudenschild C."/>
            <person name="Kitzman J."/>
            <person name="Nakayama T."/>
            <person name="Izutsu Y."/>
            <person name="Robert J."/>
            <person name="Fortriede J."/>
            <person name="Burns K."/>
            <person name="Lotay V."/>
            <person name="Karimi K."/>
            <person name="Yasuoka Y."/>
            <person name="Dichmann D.S."/>
            <person name="Flajnik M.F."/>
            <person name="Houston D.W."/>
            <person name="Shendure J."/>
            <person name="DuPasquier L."/>
            <person name="Vize P.D."/>
            <person name="Zorn A.M."/>
            <person name="Ito M."/>
            <person name="Marcotte E.M."/>
            <person name="Wallingford J.B."/>
            <person name="Ito Y."/>
            <person name="Asashima M."/>
            <person name="Ueno N."/>
            <person name="Matsuda Y."/>
            <person name="Veenstra G.J."/>
            <person name="Fujiyama A."/>
            <person name="Harland R.M."/>
            <person name="Taira M."/>
            <person name="Rokhsar D.S."/>
        </authorList>
    </citation>
    <scope>NUCLEOTIDE SEQUENCE [LARGE SCALE GENOMIC DNA]</scope>
    <source>
        <strain evidence="10">J</strain>
    </source>
</reference>
<evidence type="ECO:0000259" key="8">
    <source>
        <dbReference type="Pfam" id="PF00694"/>
    </source>
</evidence>
<sequence>MVDFAAMRDAISKFGKDPQQVNPACPTDLIADHSLQLDFTKLRFSDNMSPAGSIPWTSPAAKYLMQKNLVPREFNSYGARRVNDAVMTRGTFANMKLFNKLVGKTGPKTIHLPTGQTMDVFDAAELYEKSEIPLIIIAGKKYGLGNSRDWAAKGPFLLGVRVVIAESYEKIHKDHLVGIGIAPLQFLSGENAETLGLSGKEKYSLSLPADLTPRHKVEVKVVMGLHVLWLGNVSDLK</sequence>
<evidence type="ECO:0000313" key="9">
    <source>
        <dbReference type="EMBL" id="OCT87123.1"/>
    </source>
</evidence>
<dbReference type="FunFam" id="3.20.19.10:FF:000001">
    <property type="entry name" value="Aconitate hydratase"/>
    <property type="match status" value="1"/>
</dbReference>
<dbReference type="GO" id="GO:0051539">
    <property type="term" value="F:4 iron, 4 sulfur cluster binding"/>
    <property type="evidence" value="ECO:0007669"/>
    <property type="project" value="UniProtKB-KW"/>
</dbReference>
<dbReference type="InterPro" id="IPR006249">
    <property type="entry name" value="Aconitase/IRP2"/>
</dbReference>
<evidence type="ECO:0000313" key="10">
    <source>
        <dbReference type="Proteomes" id="UP000694892"/>
    </source>
</evidence>
<dbReference type="GO" id="GO:0046872">
    <property type="term" value="F:metal ion binding"/>
    <property type="evidence" value="ECO:0007669"/>
    <property type="project" value="UniProtKB-KW"/>
</dbReference>
<dbReference type="Proteomes" id="UP000694892">
    <property type="component" value="Chromosome 3S"/>
</dbReference>
<evidence type="ECO:0000256" key="3">
    <source>
        <dbReference type="ARBA" id="ARBA00022485"/>
    </source>
</evidence>
<dbReference type="AlphaFoldDB" id="A0A974HRC2"/>
<name>A0A974HRC2_XENLA</name>
<dbReference type="InterPro" id="IPR036008">
    <property type="entry name" value="Aconitase_4Fe-4S_dom"/>
</dbReference>
<evidence type="ECO:0000256" key="4">
    <source>
        <dbReference type="ARBA" id="ARBA00022723"/>
    </source>
</evidence>
<gene>
    <name evidence="9" type="ORF">XELAEV_18020817mg</name>
</gene>
<comment type="cofactor">
    <cofactor evidence="1">
        <name>[4Fe-4S] cluster</name>
        <dbReference type="ChEBI" id="CHEBI:49883"/>
    </cofactor>
</comment>
<keyword evidence="5" id="KW-0408">Iron</keyword>
<proteinExistence type="inferred from homology"/>
<keyword evidence="4" id="KW-0479">Metal-binding</keyword>
<evidence type="ECO:0000256" key="7">
    <source>
        <dbReference type="ARBA" id="ARBA00023239"/>
    </source>
</evidence>
<dbReference type="GO" id="GO:0016829">
    <property type="term" value="F:lyase activity"/>
    <property type="evidence" value="ECO:0007669"/>
    <property type="project" value="UniProtKB-KW"/>
</dbReference>
<dbReference type="InterPro" id="IPR015928">
    <property type="entry name" value="Aconitase/3IPM_dehydase_swvl"/>
</dbReference>
<organism evidence="9 10">
    <name type="scientific">Xenopus laevis</name>
    <name type="common">African clawed frog</name>
    <dbReference type="NCBI Taxonomy" id="8355"/>
    <lineage>
        <taxon>Eukaryota</taxon>
        <taxon>Metazoa</taxon>
        <taxon>Chordata</taxon>
        <taxon>Craniata</taxon>
        <taxon>Vertebrata</taxon>
        <taxon>Euteleostomi</taxon>
        <taxon>Amphibia</taxon>
        <taxon>Batrachia</taxon>
        <taxon>Anura</taxon>
        <taxon>Pipoidea</taxon>
        <taxon>Pipidae</taxon>
        <taxon>Xenopodinae</taxon>
        <taxon>Xenopus</taxon>
        <taxon>Xenopus</taxon>
    </lineage>
</organism>
<keyword evidence="3" id="KW-0004">4Fe-4S</keyword>
<evidence type="ECO:0000256" key="5">
    <source>
        <dbReference type="ARBA" id="ARBA00023004"/>
    </source>
</evidence>
<evidence type="ECO:0000256" key="1">
    <source>
        <dbReference type="ARBA" id="ARBA00001966"/>
    </source>
</evidence>
<dbReference type="SUPFAM" id="SSF53732">
    <property type="entry name" value="Aconitase iron-sulfur domain"/>
    <property type="match status" value="1"/>
</dbReference>
<comment type="similarity">
    <text evidence="2">Belongs to the aconitase/IPM isomerase family.</text>
</comment>
<dbReference type="Pfam" id="PF00694">
    <property type="entry name" value="Aconitase_C"/>
    <property type="match status" value="1"/>
</dbReference>
<dbReference type="PANTHER" id="PTHR11670">
    <property type="entry name" value="ACONITASE/IRON-RESPONSIVE ELEMENT FAMILY MEMBER"/>
    <property type="match status" value="1"/>
</dbReference>
<keyword evidence="6" id="KW-0411">Iron-sulfur</keyword>
<dbReference type="InterPro" id="IPR000573">
    <property type="entry name" value="AconitaseA/IPMdHydase_ssu_swvl"/>
</dbReference>
<dbReference type="GO" id="GO:0030350">
    <property type="term" value="F:iron-responsive element binding"/>
    <property type="evidence" value="ECO:0007669"/>
    <property type="project" value="UniProtKB-ARBA"/>
</dbReference>